<dbReference type="InterPro" id="IPR014892">
    <property type="entry name" value="RPA_C"/>
</dbReference>
<dbReference type="AlphaFoldDB" id="A0A0A9Y294"/>
<reference evidence="2" key="2">
    <citation type="submission" date="2014-07" db="EMBL/GenBank/DDBJ databases">
        <authorList>
            <person name="Hull J."/>
        </authorList>
    </citation>
    <scope>NUCLEOTIDE SEQUENCE</scope>
</reference>
<proteinExistence type="predicted"/>
<evidence type="ECO:0000313" key="2">
    <source>
        <dbReference type="EMBL" id="JAG27152.1"/>
    </source>
</evidence>
<name>A0A0A9Y294_LYGHE</name>
<evidence type="ECO:0000259" key="1">
    <source>
        <dbReference type="Pfam" id="PF08784"/>
    </source>
</evidence>
<dbReference type="Gene3D" id="1.10.10.10">
    <property type="entry name" value="Winged helix-like DNA-binding domain superfamily/Winged helix DNA-binding domain"/>
    <property type="match status" value="1"/>
</dbReference>
<accession>A0A0A9Y294</accession>
<sequence length="153" mass="16820">MPLPRMTHVRASGTVKVWKETPIITGTVLAVADSNELNYHAMDAILTHLRLTKGDVSANKNDAKSMEGLSFVNNANAVGVHNMLPGGDSKVLLTDLLVNAIKQFGQRDNGMSMDELAQHASRYNFNANDVRIAMRTLAAEGRVYQTHDNRFNV</sequence>
<feature type="domain" description="Replication protein A C-terminal" evidence="1">
    <location>
        <begin position="48"/>
        <end position="149"/>
    </location>
</feature>
<dbReference type="Pfam" id="PF08784">
    <property type="entry name" value="RPA_C"/>
    <property type="match status" value="1"/>
</dbReference>
<gene>
    <name evidence="2" type="primary">RPA2</name>
    <name evidence="2" type="ORF">CM83_98584</name>
</gene>
<organism evidence="2">
    <name type="scientific">Lygus hesperus</name>
    <name type="common">Western plant bug</name>
    <dbReference type="NCBI Taxonomy" id="30085"/>
    <lineage>
        <taxon>Eukaryota</taxon>
        <taxon>Metazoa</taxon>
        <taxon>Ecdysozoa</taxon>
        <taxon>Arthropoda</taxon>
        <taxon>Hexapoda</taxon>
        <taxon>Insecta</taxon>
        <taxon>Pterygota</taxon>
        <taxon>Neoptera</taxon>
        <taxon>Paraneoptera</taxon>
        <taxon>Hemiptera</taxon>
        <taxon>Heteroptera</taxon>
        <taxon>Panheteroptera</taxon>
        <taxon>Cimicomorpha</taxon>
        <taxon>Miridae</taxon>
        <taxon>Mirini</taxon>
        <taxon>Lygus</taxon>
    </lineage>
</organism>
<protein>
    <submittedName>
        <fullName evidence="2">Replication protein A 28 kDa subunit</fullName>
    </submittedName>
</protein>
<dbReference type="InterPro" id="IPR036388">
    <property type="entry name" value="WH-like_DNA-bd_sf"/>
</dbReference>
<reference evidence="2" key="1">
    <citation type="journal article" date="2014" name="PLoS ONE">
        <title>Transcriptome-Based Identification of ABC Transporters in the Western Tarnished Plant Bug Lygus hesperus.</title>
        <authorList>
            <person name="Hull J.J."/>
            <person name="Chaney K."/>
            <person name="Geib S.M."/>
            <person name="Fabrick J.A."/>
            <person name="Brent C.S."/>
            <person name="Walsh D."/>
            <person name="Lavine L.C."/>
        </authorList>
    </citation>
    <scope>NUCLEOTIDE SEQUENCE</scope>
</reference>
<dbReference type="EMBL" id="GBHO01016452">
    <property type="protein sequence ID" value="JAG27152.1"/>
    <property type="molecule type" value="Transcribed_RNA"/>
</dbReference>